<dbReference type="PANTHER" id="PTHR13593">
    <property type="match status" value="1"/>
</dbReference>
<dbReference type="EMBL" id="CAJVCH010543377">
    <property type="protein sequence ID" value="CAG7827403.1"/>
    <property type="molecule type" value="Genomic_DNA"/>
</dbReference>
<evidence type="ECO:0000313" key="3">
    <source>
        <dbReference type="Proteomes" id="UP000708208"/>
    </source>
</evidence>
<accession>A0A8J2L8U9</accession>
<protein>
    <submittedName>
        <fullName evidence="2">Uncharacterized protein</fullName>
    </submittedName>
</protein>
<dbReference type="PANTHER" id="PTHR13593:SF103">
    <property type="entry name" value="RE10370P"/>
    <property type="match status" value="1"/>
</dbReference>
<feature type="signal peptide" evidence="1">
    <location>
        <begin position="1"/>
        <end position="26"/>
    </location>
</feature>
<reference evidence="2" key="1">
    <citation type="submission" date="2021-06" db="EMBL/GenBank/DDBJ databases">
        <authorList>
            <person name="Hodson N. C."/>
            <person name="Mongue J. A."/>
            <person name="Jaron S. K."/>
        </authorList>
    </citation>
    <scope>NUCLEOTIDE SEQUENCE</scope>
</reference>
<dbReference type="Proteomes" id="UP000708208">
    <property type="component" value="Unassembled WGS sequence"/>
</dbReference>
<dbReference type="OrthoDB" id="1046782at2759"/>
<dbReference type="AlphaFoldDB" id="A0A8J2L8U9"/>
<dbReference type="GO" id="GO:0008081">
    <property type="term" value="F:phosphoric diester hydrolase activity"/>
    <property type="evidence" value="ECO:0007669"/>
    <property type="project" value="TreeGrafter"/>
</dbReference>
<keyword evidence="3" id="KW-1185">Reference proteome</keyword>
<comment type="caution">
    <text evidence="2">The sequence shown here is derived from an EMBL/GenBank/DDBJ whole genome shotgun (WGS) entry which is preliminary data.</text>
</comment>
<sequence>MASIILSPLLLLVILQGILPIQTAQGKSLSPLGLFDDSHVFLTINEIASVNKSTGQIFGRELELNWMNFDFDNYDNHLVTLFDHDPEQDPSSPLTSYAVRERTGSVKTNYRLEVLNFTNVRQEFCLAWIGYFRSGDVRPHKSNCLRLYPTWMNDLKDIIGNKPLRKLMIPGTHDAGAWLVYDGSVASDGLIAKFTYTQEENIYNQLVSGVRYIDVRVAHYPSDDGEEFWVNHGAVRIRVLKNLLQDVLKFVTETKEIVFMDFHGFPQGFTGENIHEKLYEFVVENLGDVLAPKSLTIDVTLNQLLDAKKYVILTYNDDFHPKRNLLWSPLQHAWGDKNIVQNLLDYLPTAISQYGCSNRFWSAMAELTPGSNDIITRPNYGLRNMASDVNKPLNEWYRKPEWYSKSNIVSTDFYFGNDLIQTCIKVNRNSGVTC</sequence>
<evidence type="ECO:0000256" key="1">
    <source>
        <dbReference type="SAM" id="SignalP"/>
    </source>
</evidence>
<keyword evidence="1" id="KW-0732">Signal</keyword>
<name>A0A8J2L8U9_9HEXA</name>
<organism evidence="2 3">
    <name type="scientific">Allacma fusca</name>
    <dbReference type="NCBI Taxonomy" id="39272"/>
    <lineage>
        <taxon>Eukaryota</taxon>
        <taxon>Metazoa</taxon>
        <taxon>Ecdysozoa</taxon>
        <taxon>Arthropoda</taxon>
        <taxon>Hexapoda</taxon>
        <taxon>Collembola</taxon>
        <taxon>Symphypleona</taxon>
        <taxon>Sminthuridae</taxon>
        <taxon>Allacma</taxon>
    </lineage>
</organism>
<gene>
    <name evidence="2" type="ORF">AFUS01_LOCUS37393</name>
</gene>
<dbReference type="PROSITE" id="PS50007">
    <property type="entry name" value="PIPLC_X_DOMAIN"/>
    <property type="match status" value="1"/>
</dbReference>
<dbReference type="InterPro" id="IPR051057">
    <property type="entry name" value="PI-PLC_domain"/>
</dbReference>
<evidence type="ECO:0000313" key="2">
    <source>
        <dbReference type="EMBL" id="CAG7827403.1"/>
    </source>
</evidence>
<feature type="chain" id="PRO_5035248885" evidence="1">
    <location>
        <begin position="27"/>
        <end position="434"/>
    </location>
</feature>
<proteinExistence type="predicted"/>